<evidence type="ECO:0000313" key="2">
    <source>
        <dbReference type="Proteomes" id="UP000178912"/>
    </source>
</evidence>
<evidence type="ECO:0000313" key="1">
    <source>
        <dbReference type="EMBL" id="CZS94849.1"/>
    </source>
</evidence>
<protein>
    <submittedName>
        <fullName evidence="1">Uncharacterized protein</fullName>
    </submittedName>
</protein>
<sequence length="63" mass="6706">MAASLIGAIVAMRLNISRGFVPGRVPATVLLNTVSEMANRTNPSSNGLGKFQFMICVTEHADE</sequence>
<name>A0A1E1K9T9_9HELO</name>
<gene>
    <name evidence="1" type="ORF">RAG0_04688</name>
</gene>
<proteinExistence type="predicted"/>
<dbReference type="Proteomes" id="UP000178912">
    <property type="component" value="Unassembled WGS sequence"/>
</dbReference>
<dbReference type="AlphaFoldDB" id="A0A1E1K9T9"/>
<organism evidence="1 2">
    <name type="scientific">Rhynchosporium agropyri</name>
    <dbReference type="NCBI Taxonomy" id="914238"/>
    <lineage>
        <taxon>Eukaryota</taxon>
        <taxon>Fungi</taxon>
        <taxon>Dikarya</taxon>
        <taxon>Ascomycota</taxon>
        <taxon>Pezizomycotina</taxon>
        <taxon>Leotiomycetes</taxon>
        <taxon>Helotiales</taxon>
        <taxon>Ploettnerulaceae</taxon>
        <taxon>Rhynchosporium</taxon>
    </lineage>
</organism>
<reference evidence="2" key="1">
    <citation type="submission" date="2016-03" db="EMBL/GenBank/DDBJ databases">
        <authorList>
            <person name="Guldener U."/>
        </authorList>
    </citation>
    <scope>NUCLEOTIDE SEQUENCE [LARGE SCALE GENOMIC DNA]</scope>
    <source>
        <strain evidence="2">04CH-RAC-A.6.1</strain>
    </source>
</reference>
<accession>A0A1E1K9T9</accession>
<dbReference type="EMBL" id="FJUX01000020">
    <property type="protein sequence ID" value="CZS94849.1"/>
    <property type="molecule type" value="Genomic_DNA"/>
</dbReference>
<keyword evidence="2" id="KW-1185">Reference proteome</keyword>